<dbReference type="Pfam" id="PF12947">
    <property type="entry name" value="EGF_3"/>
    <property type="match status" value="1"/>
</dbReference>
<dbReference type="FunFam" id="2.20.100.10:FF:000007">
    <property type="entry name" value="Thrombospondin 1"/>
    <property type="match status" value="2"/>
</dbReference>
<dbReference type="CDD" id="cd00054">
    <property type="entry name" value="EGF_CA"/>
    <property type="match status" value="1"/>
</dbReference>
<comment type="similarity">
    <text evidence="3">Belongs to the BLM10 family.</text>
</comment>
<dbReference type="Proteomes" id="UP000290572">
    <property type="component" value="Unassembled WGS sequence"/>
</dbReference>
<protein>
    <submittedName>
        <fullName evidence="27">Proteasome activator complex subunit 4A isoform X1</fullName>
    </submittedName>
</protein>
<evidence type="ECO:0000256" key="22">
    <source>
        <dbReference type="SAM" id="MobiDB-lite"/>
    </source>
</evidence>
<feature type="repeat" description="TSP type-3" evidence="21">
    <location>
        <begin position="888"/>
        <end position="923"/>
    </location>
</feature>
<feature type="domain" description="VWFC" evidence="25">
    <location>
        <begin position="322"/>
        <end position="379"/>
    </location>
</feature>
<evidence type="ECO:0000256" key="5">
    <source>
        <dbReference type="ARBA" id="ARBA00022490"/>
    </source>
</evidence>
<dbReference type="GO" id="GO:0005509">
    <property type="term" value="F:calcium ion binding"/>
    <property type="evidence" value="ECO:0007669"/>
    <property type="project" value="UniProtKB-UniRule"/>
</dbReference>
<dbReference type="GO" id="GO:0006281">
    <property type="term" value="P:DNA repair"/>
    <property type="evidence" value="ECO:0007669"/>
    <property type="project" value="UniProtKB-KW"/>
</dbReference>
<dbReference type="SMART" id="SM00210">
    <property type="entry name" value="TSPN"/>
    <property type="match status" value="1"/>
</dbReference>
<dbReference type="FunFam" id="4.10.1080.10:FF:000004">
    <property type="entry name" value="Cartilage oligomeric matrix protein"/>
    <property type="match status" value="1"/>
</dbReference>
<dbReference type="Pfam" id="PF11919">
    <property type="entry name" value="PSME4_C"/>
    <property type="match status" value="1"/>
</dbReference>
<dbReference type="InterPro" id="IPR021843">
    <property type="entry name" value="PSME4_C"/>
</dbReference>
<dbReference type="SUPFAM" id="SSF48371">
    <property type="entry name" value="ARM repeat"/>
    <property type="match status" value="2"/>
</dbReference>
<dbReference type="InterPro" id="IPR001007">
    <property type="entry name" value="VWF_dom"/>
</dbReference>
<keyword evidence="10" id="KW-0227">DNA damage</keyword>
<dbReference type="InterPro" id="IPR032430">
    <property type="entry name" value="Blm10_mid"/>
</dbReference>
<evidence type="ECO:0000256" key="1">
    <source>
        <dbReference type="ARBA" id="ARBA00004324"/>
    </source>
</evidence>
<organism evidence="27 28">
    <name type="scientific">Labeo rohita</name>
    <name type="common">Indian major carp</name>
    <name type="synonym">Cyprinus rohita</name>
    <dbReference type="NCBI Taxonomy" id="84645"/>
    <lineage>
        <taxon>Eukaryota</taxon>
        <taxon>Metazoa</taxon>
        <taxon>Chordata</taxon>
        <taxon>Craniata</taxon>
        <taxon>Vertebrata</taxon>
        <taxon>Euteleostomi</taxon>
        <taxon>Actinopterygii</taxon>
        <taxon>Neopterygii</taxon>
        <taxon>Teleostei</taxon>
        <taxon>Ostariophysi</taxon>
        <taxon>Cypriniformes</taxon>
        <taxon>Cyprinidae</taxon>
        <taxon>Labeoninae</taxon>
        <taxon>Labeonini</taxon>
        <taxon>Labeo</taxon>
    </lineage>
</organism>
<accession>A0A498LYS7</accession>
<dbReference type="GO" id="GO:0005576">
    <property type="term" value="C:extracellular region"/>
    <property type="evidence" value="ECO:0007669"/>
    <property type="project" value="InterPro"/>
</dbReference>
<dbReference type="PANTHER" id="PTHR32170:SF3">
    <property type="entry name" value="PROTEASOME ACTIVATOR COMPLEX SUBUNIT 4"/>
    <property type="match status" value="1"/>
</dbReference>
<evidence type="ECO:0000256" key="7">
    <source>
        <dbReference type="ARBA" id="ARBA00022674"/>
    </source>
</evidence>
<evidence type="ECO:0000259" key="26">
    <source>
        <dbReference type="PROSITE" id="PS51236"/>
    </source>
</evidence>
<feature type="signal peptide" evidence="23">
    <location>
        <begin position="1"/>
        <end position="19"/>
    </location>
</feature>
<dbReference type="Pfam" id="PF00090">
    <property type="entry name" value="TSP_1"/>
    <property type="match status" value="3"/>
</dbReference>
<keyword evidence="7" id="KW-0358">Heparin-binding</keyword>
<evidence type="ECO:0000256" key="6">
    <source>
        <dbReference type="ARBA" id="ARBA00022536"/>
    </source>
</evidence>
<dbReference type="FunFam" id="1.25.10.10:FF:000183">
    <property type="entry name" value="Proteasome activator complex subunit 4"/>
    <property type="match status" value="1"/>
</dbReference>
<keyword evidence="8 23" id="KW-0732">Signal</keyword>
<dbReference type="PRINTS" id="PR01705">
    <property type="entry name" value="TSP1REPEAT"/>
</dbReference>
<dbReference type="Pfam" id="PF05735">
    <property type="entry name" value="TSP_C"/>
    <property type="match status" value="1"/>
</dbReference>
<dbReference type="InterPro" id="IPR008859">
    <property type="entry name" value="Thrombospondin_C"/>
</dbReference>
<dbReference type="EMBL" id="QBIY01013198">
    <property type="protein sequence ID" value="RXN10555.1"/>
    <property type="molecule type" value="Genomic_DNA"/>
</dbReference>
<evidence type="ECO:0000256" key="12">
    <source>
        <dbReference type="ARBA" id="ARBA00022889"/>
    </source>
</evidence>
<dbReference type="InterPro" id="IPR024731">
    <property type="entry name" value="NELL2-like_EGF"/>
</dbReference>
<dbReference type="GO" id="GO:0010499">
    <property type="term" value="P:proteasomal ubiquitin-independent protein catabolic process"/>
    <property type="evidence" value="ECO:0007669"/>
    <property type="project" value="TreeGrafter"/>
</dbReference>
<evidence type="ECO:0000256" key="9">
    <source>
        <dbReference type="ARBA" id="ARBA00022737"/>
    </source>
</evidence>
<keyword evidence="14" id="KW-1015">Disulfide bond</keyword>
<evidence type="ECO:0000256" key="3">
    <source>
        <dbReference type="ARBA" id="ARBA00005739"/>
    </source>
</evidence>
<feature type="domain" description="EGF-like" evidence="24">
    <location>
        <begin position="651"/>
        <end position="695"/>
    </location>
</feature>
<dbReference type="FunFam" id="2.20.100.10:FF:000004">
    <property type="entry name" value="Adhesion G protein-coupled receptor B2"/>
    <property type="match status" value="1"/>
</dbReference>
<feature type="domain" description="TSP C-terminal" evidence="26">
    <location>
        <begin position="963"/>
        <end position="1177"/>
    </location>
</feature>
<dbReference type="PROSITE" id="PS51234">
    <property type="entry name" value="TSP3"/>
    <property type="match status" value="4"/>
</dbReference>
<evidence type="ECO:0000256" key="4">
    <source>
        <dbReference type="ARBA" id="ARBA00009456"/>
    </source>
</evidence>
<dbReference type="InterPro" id="IPR048287">
    <property type="entry name" value="TSPN-like_N"/>
</dbReference>
<dbReference type="GO" id="GO:0070628">
    <property type="term" value="F:proteasome binding"/>
    <property type="evidence" value="ECO:0007669"/>
    <property type="project" value="InterPro"/>
</dbReference>
<dbReference type="InterPro" id="IPR001881">
    <property type="entry name" value="EGF-like_Ca-bd_dom"/>
</dbReference>
<evidence type="ECO:0000256" key="17">
    <source>
        <dbReference type="ARBA" id="ARBA00023242"/>
    </source>
</evidence>
<proteinExistence type="inferred from homology"/>
<dbReference type="InterPro" id="IPR000884">
    <property type="entry name" value="TSP1_rpt"/>
</dbReference>
<dbReference type="Gene3D" id="2.20.100.10">
    <property type="entry name" value="Thrombospondin type-1 (TSP1) repeat"/>
    <property type="match status" value="3"/>
</dbReference>
<dbReference type="FunFam" id="2.10.25.10:FF:000070">
    <property type="entry name" value="Thrombospondin 2"/>
    <property type="match status" value="1"/>
</dbReference>
<comment type="subcellular location">
    <subcellularLocation>
        <location evidence="2">Cytoplasm</location>
        <location evidence="2">Cytosol</location>
    </subcellularLocation>
    <subcellularLocation>
        <location evidence="1">Nucleus speckle</location>
    </subcellularLocation>
</comment>
<evidence type="ECO:0000256" key="2">
    <source>
        <dbReference type="ARBA" id="ARBA00004514"/>
    </source>
</evidence>
<evidence type="ECO:0000259" key="24">
    <source>
        <dbReference type="PROSITE" id="PS50026"/>
    </source>
</evidence>
<dbReference type="GO" id="GO:0007155">
    <property type="term" value="P:cell adhesion"/>
    <property type="evidence" value="ECO:0007669"/>
    <property type="project" value="UniProtKB-KW"/>
</dbReference>
<dbReference type="FunFam" id="2.10.25.10:FF:000027">
    <property type="entry name" value="Thrombospondin 3"/>
    <property type="match status" value="1"/>
</dbReference>
<evidence type="ECO:0000256" key="23">
    <source>
        <dbReference type="SAM" id="SignalP"/>
    </source>
</evidence>
<feature type="compositionally biased region" description="Acidic residues" evidence="22">
    <location>
        <begin position="852"/>
        <end position="869"/>
    </location>
</feature>
<dbReference type="FunFam" id="4.10.1080.10:FF:000001">
    <property type="entry name" value="Thrombospondin 3"/>
    <property type="match status" value="1"/>
</dbReference>
<keyword evidence="17" id="KW-0539">Nucleus</keyword>
<evidence type="ECO:0000313" key="28">
    <source>
        <dbReference type="Proteomes" id="UP000290572"/>
    </source>
</evidence>
<dbReference type="PROSITE" id="PS51236">
    <property type="entry name" value="TSP_CTER"/>
    <property type="match status" value="1"/>
</dbReference>
<feature type="region of interest" description="Disordered" evidence="22">
    <location>
        <begin position="2209"/>
        <end position="2234"/>
    </location>
</feature>
<dbReference type="InterPro" id="IPR011989">
    <property type="entry name" value="ARM-like"/>
</dbReference>
<dbReference type="PROSITE" id="PS01186">
    <property type="entry name" value="EGF_2"/>
    <property type="match status" value="1"/>
</dbReference>
<feature type="region of interest" description="Disordered" evidence="22">
    <location>
        <begin position="849"/>
        <end position="905"/>
    </location>
</feature>
<dbReference type="SMART" id="SM00214">
    <property type="entry name" value="VWC"/>
    <property type="match status" value="1"/>
</dbReference>
<comment type="similarity">
    <text evidence="4">Belongs to the thrombospondin family.</text>
</comment>
<dbReference type="Pfam" id="PF23096">
    <property type="entry name" value="HEAT_PSME4"/>
    <property type="match status" value="1"/>
</dbReference>
<dbReference type="PROSITE" id="PS50184">
    <property type="entry name" value="VWFC_2"/>
    <property type="match status" value="1"/>
</dbReference>
<keyword evidence="6 20" id="KW-0245">EGF-like domain</keyword>
<evidence type="ECO:0000256" key="14">
    <source>
        <dbReference type="ARBA" id="ARBA00023157"/>
    </source>
</evidence>
<keyword evidence="16" id="KW-0234">DNA repair</keyword>
<dbReference type="InterPro" id="IPR003367">
    <property type="entry name" value="Thrombospondin_3-like_rpt"/>
</dbReference>
<comment type="function">
    <text evidence="18">Associated component of the proteasome that specifically recognizes acetylated histones and promotes ATP- and ubiquitin-independent degradation of core histones during DNA damage response. Recognizes and binds acetylated histones via its bromodomain-like (BRDL) region and activates the proteasome by opening the gated channel for substrate entry. Binds to the core proteasome via its C-terminus, which occupies the same binding sites as the proteasomal ATPases, opening the closed structure of the proteasome via an active gating mechanism. involved in DNA damage response in somatic cells: binds to acetylated histones and promotes degradation of histones.</text>
</comment>
<dbReference type="SUPFAM" id="SSF103647">
    <property type="entry name" value="TSP type-3 repeat"/>
    <property type="match status" value="3"/>
</dbReference>
<feature type="repeat" description="TSP type-3" evidence="21">
    <location>
        <begin position="732"/>
        <end position="767"/>
    </location>
</feature>
<dbReference type="PANTHER" id="PTHR32170">
    <property type="entry name" value="PROTEASOME ACTIVATOR COMPLEX SUBUNIT 4"/>
    <property type="match status" value="1"/>
</dbReference>
<dbReference type="InterPro" id="IPR055455">
    <property type="entry name" value="HEAT_PSME4"/>
</dbReference>
<dbReference type="STRING" id="84645.A0A498LYS7"/>
<feature type="repeat" description="TSP type-3" evidence="21">
    <location>
        <begin position="791"/>
        <end position="826"/>
    </location>
</feature>
<dbReference type="Gene3D" id="2.10.25.10">
    <property type="entry name" value="Laminin"/>
    <property type="match status" value="3"/>
</dbReference>
<dbReference type="PROSITE" id="PS50092">
    <property type="entry name" value="TSP1"/>
    <property type="match status" value="3"/>
</dbReference>
<dbReference type="GO" id="GO:0008201">
    <property type="term" value="F:heparin binding"/>
    <property type="evidence" value="ECO:0007669"/>
    <property type="project" value="UniProtKB-KW"/>
</dbReference>
<dbReference type="SMART" id="SM00209">
    <property type="entry name" value="TSP1"/>
    <property type="match status" value="3"/>
</dbReference>
<keyword evidence="9" id="KW-0677">Repeat</keyword>
<feature type="repeat" description="TSP type-3" evidence="21">
    <location>
        <begin position="924"/>
        <end position="959"/>
    </location>
</feature>
<dbReference type="InterPro" id="IPR013320">
    <property type="entry name" value="ConA-like_dom_sf"/>
</dbReference>
<evidence type="ECO:0000256" key="11">
    <source>
        <dbReference type="ARBA" id="ARBA00022837"/>
    </source>
</evidence>
<evidence type="ECO:0000256" key="13">
    <source>
        <dbReference type="ARBA" id="ARBA00022942"/>
    </source>
</evidence>
<keyword evidence="5" id="KW-0963">Cytoplasm</keyword>
<dbReference type="SUPFAM" id="SSF57603">
    <property type="entry name" value="FnI-like domain"/>
    <property type="match status" value="1"/>
</dbReference>
<dbReference type="GO" id="GO:0016607">
    <property type="term" value="C:nuclear speck"/>
    <property type="evidence" value="ECO:0007669"/>
    <property type="project" value="UniProtKB-SubCell"/>
</dbReference>
<feature type="compositionally biased region" description="Basic and acidic residues" evidence="22">
    <location>
        <begin position="888"/>
        <end position="898"/>
    </location>
</feature>
<dbReference type="GO" id="GO:0016525">
    <property type="term" value="P:negative regulation of angiogenesis"/>
    <property type="evidence" value="ECO:0007669"/>
    <property type="project" value="UniProtKB-ARBA"/>
</dbReference>
<dbReference type="Gene3D" id="2.60.120.200">
    <property type="match status" value="2"/>
</dbReference>
<dbReference type="InterPro" id="IPR017897">
    <property type="entry name" value="Thrombospondin_3_rpt"/>
</dbReference>
<evidence type="ECO:0000256" key="20">
    <source>
        <dbReference type="PROSITE-ProRule" id="PRU00076"/>
    </source>
</evidence>
<sequence length="2917" mass="330532">MILRRNFCLLPLLLLCIRALPQDGHVEDESIFDLFKVSSISRKTIGAKLFKGHDWDSPAYRFIRFDHIPSVSTPALHQILKQVQNNEGFVFVATIRQDKGSKGTLIGLEAPNGSRQFEIMSNGRANTLDLVYVVEGSQNTVSFEDVDLSDSQWKNITLYVHGENAYLYVGCSLMDSVILDEPFYEHLQPEGGQMFVAKGSIRENHFRGLLQNVQFIFDTPVESILRNKGCEIAKPEEVNLVNESTETVSVGTAISTNFIGQKEKMAADMCERSCEEITNMVQELKGLRIVVGNLIDGLQKVTEENTVMKEVLGNMKNIKDKRMCWQDGRLFEDKEDWVVDSCTKCTCQESKVVCHQITCPPVSCASPTFLDGECCPVCLPKDSEDGWSPWSEWTECTVTCGTGTQQRGRSCDATSNPCSGPSIQTRRCNLGKCDSRVRQDGGWSLWSPWSSCSVTCGEGQITRIRHCNSPVPQLGGKDCEGSGRETKKCEAKPCPIDGAWGPWSPWAICSATCGGGTRTRTRVCNSPRPQYGGKKCPGESKDTDSCNKHDCPVDGCLSNPCFGGVDCTSSPDGSWECGPCPVGFRGNGTLCEDVNECDMVPDLCFKSGESQRCVNTDPGYHCLPCPPRYKGNQPFGMGVEAANLNKQVCEQENPCKERTHNCHRSAECIYLGHFSDPMFKCECKIGYAGDGIICGEDSDLDGWPNQNLVCGANQSYHCKKDNCPNLPNSGQEDFDKDGQGDACDKDDDNDGIMDEADNCPLLYNPRQFDYDKDLVGDRCDNCPYEHNPAQIDTDGNGEGDACAVDIDGDEVLNEQDNCPYMYNTDQKDTDMDGVGDQCDNCPLLHNPAQADSDNDLVGDECDNNQDIDEDGHQNSLDNCPYIPNANQADHDKDGKGDVCDFDDDNDGIPDDKDNCRLVANKDQLDSDGDGRGDACKDDFDNDSIPDFLDVCPENDAISNTDFRKFQMVHLDPKGTTQIDPNWVVRHQGKELVQTANSDPGIAVGFDEFNAVDFSGTFYVNTDRDDDYAGFVFGYQSSSRFYVVMWKQITQTYWEVIPSKAFGISGVSLKVVNSTTGTGEHLRNALWHTGDTPGQVRTLWHDPKNIGWKDYTAYRWHLIHRPKTGFIRVVVYEGKQIMADSGPVYDQTFAGGRLGLFVFSQELVYFSDLKYECRGHGFLYHSHSRKYPNKTLLASRWHCQLKDVSCGIQFRPKLCDCVRYMRLYGRKFSKEDHVHFIKLLYELVTIPKLEISMMQSFARLLITLLNSVEAILKALIKSCRPYFPESATQEMLDEWRPLMCPFDVTMQKAMGYFELFLPTTLPPELHDKGFKLWFDELISLWVSVQNLPSWEVNLVSLFARLANDNIGYIDWDPYIPKIFTRILRSLNLPVGSSQMLVSRYLTNAYDISHVVIWISALLGGPSKQTQTQLSGLFNSIASFFHPSNHGRWLMKLMKLVQRLPASVVKRLHRERYRTPTWLTPVPESHLLSEQDITDFVESMKQPVLLAMFSKTGSLDAAQALQNLALLRPELVIPPVLEKTYPAMETLTEPHQLTATLSCMIGVARSLVAGGQRFPEGPTHMLPLLMRALPGVDPNDFSKCMITFQFLATFVTLVPLVDCSAAVQTRNDLTQVEKELCSASAEFEYFVLQFVDRCFALIDTSTLEQTREEMETEKMTHLESLVELGLSSTFSTILTQCSMEIFQVALEKVFNFATTNIFETHVAGRMVANMCRAATKCHPAEALKLFLPHCCNVILQISAYEEVLNEEELDKELMWNLQLLSEVTRVDGDQLLLYRSQLVQILQLTLHLKCKQGYNLACKLLYHILRSMSLIYPREYCSMPGGVQQHTDAYLPIKDWGRPGDLLNLGIQWHVPSTEEKEFVFYLLDLLLKPELQHLQKHAQGEQDISRDDVLQSLSIVHNCLLGASSLLPPLHGEPVPEMINSMVQLCETSVYAGVDYDLSRENYREDICKMIRPLLHHTLEHSEDDIKSLFSIIKIINDLLHFKGSHKHEFDSRWKSFSIIKKSMENKLHGSKQHIRALLIDRVMLQHELRNLTIEGCCYRSVHQDLIKDLLRLSTSRYSQVRSKAQTVLFTALGTYSLCCRDIIPAVLEYLDPDRTDVTQQQFKGALYCLLGNHCGICLANLQYWDCIALTWPAIVRSGMSPCMSLEKPSVVRLFDDLADKIHRQYENIGIDFSIPESCVEVALKMMKSSHPEPTPCAASEQEELEGRKRQEQKNKDSVQKYEKIVVDLLDCLYDRNLPWKFEQIAIGFLSLMLRDDHPLPSSAILFFVESLNHDSLLVRNGAISAVGGILKQLKRPHKKVAVNPFDISELKTSLQSCGDKALDCLLVGDRPDNQWLQYDSSRLPRSQEDWNECCFIEKTHWGYSTWPRKLMLYAPPEEQPKQGKTREELNESERIIYDHFSDQQFIDQFIQYLSLEDRKGKDKFSPRRFCLFKGLFRNFDDAFLPLLKPHMERLVADSHESTQRCVAEIISGLIRGSKHWSYSKVEKLWALLCPLLRKALSNITIETYTDWGTCIATACESRDPRKLHWLFEMLMESPVTGEGGSFVDACRLYVLQGGLAQQEWRVPELLHRLLQFLEPKLTQVYKNVRERIGSVLTYIFMIDVNLPHTQPTTSPRIAEFTERVLVRLKPLTEGEEEIQNHVVEENTEGDQDERTQAIRLLKTEQLRLLPLLFKIAPVENDDSYDEMKRDAKTCLSLMSQGLLYSEQIPQVLNALEEISRSSSWHARYTVLTYLQIMVFYNLFTFLSDAEAVSDVREMAATTLSGFLQCNFLSIDEPMQAHFEALSKTRLPKRKRRELGSVVDTIPSADLVRRHAGVLGLSACILSSPYDVPTWMPQILMDLSAHLNDTQPIEMTVKKTLSDFRRTHHDNWQEHKQKFTDDQLLVLTDLLVSPCYYA</sequence>
<dbReference type="PROSITE" id="PS50026">
    <property type="entry name" value="EGF_3"/>
    <property type="match status" value="1"/>
</dbReference>
<dbReference type="FunFam" id="2.10.25.10:FF:000025">
    <property type="entry name" value="Thrombospondin 3"/>
    <property type="match status" value="1"/>
</dbReference>
<comment type="subunit">
    <text evidence="19">Homodimer. Interacts with the 20S and 26S proteasomes.</text>
</comment>
<keyword evidence="28" id="KW-1185">Reference proteome</keyword>
<evidence type="ECO:0000256" key="21">
    <source>
        <dbReference type="PROSITE-ProRule" id="PRU00634"/>
    </source>
</evidence>
<keyword evidence="12" id="KW-0130">Cell adhesion</keyword>
<dbReference type="SUPFAM" id="SSF82895">
    <property type="entry name" value="TSP-1 type 1 repeat"/>
    <property type="match status" value="3"/>
</dbReference>
<dbReference type="PROSITE" id="PS01208">
    <property type="entry name" value="VWFC_1"/>
    <property type="match status" value="1"/>
</dbReference>
<dbReference type="SMART" id="SM00179">
    <property type="entry name" value="EGF_CA"/>
    <property type="match status" value="2"/>
</dbReference>
<feature type="chain" id="PRO_5019867412" evidence="23">
    <location>
        <begin position="20"/>
        <end position="2917"/>
    </location>
</feature>
<dbReference type="Gene3D" id="1.25.10.10">
    <property type="entry name" value="Leucine-rich Repeat Variant"/>
    <property type="match status" value="1"/>
</dbReference>
<dbReference type="InterPro" id="IPR016024">
    <property type="entry name" value="ARM-type_fold"/>
</dbReference>
<comment type="caution">
    <text evidence="20">Lacks conserved residue(s) required for the propagation of feature annotation.</text>
</comment>
<keyword evidence="11 21" id="KW-0106">Calcium</keyword>
<dbReference type="Gene3D" id="4.10.1080.10">
    <property type="entry name" value="TSP type-3 repeat"/>
    <property type="match status" value="2"/>
</dbReference>
<dbReference type="InterPro" id="IPR036383">
    <property type="entry name" value="TSP1_rpt_sf"/>
</dbReference>
<dbReference type="FunFam" id="2.60.120.200:FF:000009">
    <property type="entry name" value="Thrombospondin 1"/>
    <property type="match status" value="1"/>
</dbReference>
<dbReference type="GO" id="GO:1990111">
    <property type="term" value="C:spermatoproteasome complex"/>
    <property type="evidence" value="ECO:0007669"/>
    <property type="project" value="TreeGrafter"/>
</dbReference>
<keyword evidence="13 27" id="KW-0647">Proteasome</keyword>
<dbReference type="GO" id="GO:0005829">
    <property type="term" value="C:cytosol"/>
    <property type="evidence" value="ECO:0007669"/>
    <property type="project" value="UniProtKB-SubCell"/>
</dbReference>
<dbReference type="SMART" id="SM00181">
    <property type="entry name" value="EGF"/>
    <property type="match status" value="3"/>
</dbReference>
<evidence type="ECO:0000256" key="19">
    <source>
        <dbReference type="ARBA" id="ARBA00065126"/>
    </source>
</evidence>
<dbReference type="InterPro" id="IPR028974">
    <property type="entry name" value="TSP_type-3_rpt"/>
</dbReference>
<evidence type="ECO:0000256" key="15">
    <source>
        <dbReference type="ARBA" id="ARBA00023180"/>
    </source>
</evidence>
<reference evidence="27 28" key="1">
    <citation type="submission" date="2018-03" db="EMBL/GenBank/DDBJ databases">
        <title>Draft genome sequence of Rohu Carp (Labeo rohita).</title>
        <authorList>
            <person name="Das P."/>
            <person name="Kushwaha B."/>
            <person name="Joshi C.G."/>
            <person name="Kumar D."/>
            <person name="Nagpure N.S."/>
            <person name="Sahoo L."/>
            <person name="Das S.P."/>
            <person name="Bit A."/>
            <person name="Patnaik S."/>
            <person name="Meher P.K."/>
            <person name="Jayasankar P."/>
            <person name="Koringa P.G."/>
            <person name="Patel N.V."/>
            <person name="Hinsu A.T."/>
            <person name="Kumar R."/>
            <person name="Pandey M."/>
            <person name="Agarwal S."/>
            <person name="Srivastava S."/>
            <person name="Singh M."/>
            <person name="Iquebal M.A."/>
            <person name="Jaiswal S."/>
            <person name="Angadi U.B."/>
            <person name="Kumar N."/>
            <person name="Raza M."/>
            <person name="Shah T.M."/>
            <person name="Rai A."/>
            <person name="Jena J.K."/>
        </authorList>
    </citation>
    <scope>NUCLEOTIDE SEQUENCE [LARGE SCALE GENOMIC DNA]</scope>
    <source>
        <strain evidence="27">DASCIFA01</strain>
        <tissue evidence="27">Testis</tissue>
    </source>
</reference>
<keyword evidence="15" id="KW-0325">Glycoprotein</keyword>
<dbReference type="Gene3D" id="6.20.200.20">
    <property type="match status" value="1"/>
</dbReference>
<gene>
    <name evidence="27" type="ORF">ROHU_030625</name>
</gene>
<name>A0A498LYS7_LABRO</name>
<comment type="caution">
    <text evidence="27">The sequence shown here is derived from an EMBL/GenBank/DDBJ whole genome shotgun (WGS) entry which is preliminary data.</text>
</comment>
<dbReference type="Pfam" id="PF00093">
    <property type="entry name" value="VWC"/>
    <property type="match status" value="1"/>
</dbReference>
<dbReference type="GO" id="GO:0016504">
    <property type="term" value="F:peptidase activator activity"/>
    <property type="evidence" value="ECO:0007669"/>
    <property type="project" value="InterPro"/>
</dbReference>
<evidence type="ECO:0000256" key="10">
    <source>
        <dbReference type="ARBA" id="ARBA00022763"/>
    </source>
</evidence>
<evidence type="ECO:0000313" key="27">
    <source>
        <dbReference type="EMBL" id="RXN10555.1"/>
    </source>
</evidence>
<dbReference type="Pfam" id="PF16507">
    <property type="entry name" value="HEAT_PSME4_mid"/>
    <property type="match status" value="1"/>
</dbReference>
<evidence type="ECO:0000256" key="16">
    <source>
        <dbReference type="ARBA" id="ARBA00023204"/>
    </source>
</evidence>
<evidence type="ECO:0000256" key="18">
    <source>
        <dbReference type="ARBA" id="ARBA00056104"/>
    </source>
</evidence>
<dbReference type="InterPro" id="IPR035309">
    <property type="entry name" value="PSME4"/>
</dbReference>
<evidence type="ECO:0000259" key="25">
    <source>
        <dbReference type="PROSITE" id="PS50184"/>
    </source>
</evidence>
<dbReference type="InterPro" id="IPR000742">
    <property type="entry name" value="EGF"/>
</dbReference>
<feature type="compositionally biased region" description="Basic and acidic residues" evidence="22">
    <location>
        <begin position="2224"/>
        <end position="2234"/>
    </location>
</feature>
<dbReference type="Pfam" id="PF02412">
    <property type="entry name" value="TSP_3"/>
    <property type="match status" value="6"/>
</dbReference>
<dbReference type="SUPFAM" id="SSF49899">
    <property type="entry name" value="Concanavalin A-like lectins/glucanases"/>
    <property type="match status" value="2"/>
</dbReference>
<evidence type="ECO:0000256" key="8">
    <source>
        <dbReference type="ARBA" id="ARBA00022729"/>
    </source>
</evidence>